<dbReference type="AlphaFoldDB" id="A0A394CAQ5"/>
<comment type="similarity">
    <text evidence="1">Belongs to the 'GDXG' lipolytic enzyme family.</text>
</comment>
<dbReference type="KEGG" id="lang:109353061"/>
<dbReference type="Gramene" id="OIW07904">
    <property type="protein sequence ID" value="OIW07904"/>
    <property type="gene ID" value="TanjilG_20005"/>
</dbReference>
<keyword evidence="5" id="KW-1185">Reference proteome</keyword>
<evidence type="ECO:0000256" key="1">
    <source>
        <dbReference type="ARBA" id="ARBA00010515"/>
    </source>
</evidence>
<dbReference type="STRING" id="3871.A0A394CAQ5"/>
<evidence type="ECO:0000313" key="5">
    <source>
        <dbReference type="Proteomes" id="UP000188354"/>
    </source>
</evidence>
<dbReference type="InterPro" id="IPR029058">
    <property type="entry name" value="AB_hydrolase_fold"/>
</dbReference>
<gene>
    <name evidence="3" type="ORF">TanjilG_20003</name>
    <name evidence="4" type="ORF">TanjilG_20005</name>
</gene>
<evidence type="ECO:0000313" key="3">
    <source>
        <dbReference type="EMBL" id="OIW07902.1"/>
    </source>
</evidence>
<dbReference type="OrthoDB" id="408631at2759"/>
<dbReference type="InterPro" id="IPR013094">
    <property type="entry name" value="AB_hydrolase_3"/>
</dbReference>
<dbReference type="Gene3D" id="3.40.50.1820">
    <property type="entry name" value="alpha/beta hydrolase"/>
    <property type="match status" value="1"/>
</dbReference>
<reference evidence="4 5" key="1">
    <citation type="journal article" date="2017" name="Plant Biotechnol. J.">
        <title>A comprehensive draft genome sequence for lupin (Lupinus angustifolius), an emerging health food: insights into plant-microbe interactions and legume evolution.</title>
        <authorList>
            <person name="Hane J.K."/>
            <person name="Ming Y."/>
            <person name="Kamphuis L.G."/>
            <person name="Nelson M.N."/>
            <person name="Garg G."/>
            <person name="Atkins C.A."/>
            <person name="Bayer P.E."/>
            <person name="Bravo A."/>
            <person name="Bringans S."/>
            <person name="Cannon S."/>
            <person name="Edwards D."/>
            <person name="Foley R."/>
            <person name="Gao L.L."/>
            <person name="Harrison M.J."/>
            <person name="Huang W."/>
            <person name="Hurgobin B."/>
            <person name="Li S."/>
            <person name="Liu C.W."/>
            <person name="McGrath A."/>
            <person name="Morahan G."/>
            <person name="Murray J."/>
            <person name="Weller J."/>
            <person name="Jian J."/>
            <person name="Singh K.B."/>
        </authorList>
    </citation>
    <scope>NUCLEOTIDE SEQUENCE [LARGE SCALE GENOMIC DNA]</scope>
    <source>
        <strain evidence="5">cv. Tanjil</strain>
        <tissue evidence="4">Whole plant</tissue>
    </source>
</reference>
<dbReference type="InterPro" id="IPR050466">
    <property type="entry name" value="Carboxylest/Gibb_receptor"/>
</dbReference>
<feature type="domain" description="Alpha/beta hydrolase fold-3" evidence="2">
    <location>
        <begin position="96"/>
        <end position="312"/>
    </location>
</feature>
<dbReference type="KEGG" id="lang:109352101"/>
<accession>A0A394CAQ5</accession>
<dbReference type="Gramene" id="OIW07902">
    <property type="protein sequence ID" value="OIW07902"/>
    <property type="gene ID" value="TanjilG_20003"/>
</dbReference>
<dbReference type="PANTHER" id="PTHR23024">
    <property type="entry name" value="ARYLACETAMIDE DEACETYLASE"/>
    <property type="match status" value="1"/>
</dbReference>
<proteinExistence type="inferred from homology"/>
<dbReference type="GO" id="GO:0052689">
    <property type="term" value="F:carboxylic ester hydrolase activity"/>
    <property type="evidence" value="ECO:0007669"/>
    <property type="project" value="TreeGrafter"/>
</dbReference>
<protein>
    <recommendedName>
        <fullName evidence="2">Alpha/beta hydrolase fold-3 domain-containing protein</fullName>
    </recommendedName>
</protein>
<organism evidence="4 5">
    <name type="scientific">Lupinus angustifolius</name>
    <name type="common">Narrow-leaved blue lupine</name>
    <dbReference type="NCBI Taxonomy" id="3871"/>
    <lineage>
        <taxon>Eukaryota</taxon>
        <taxon>Viridiplantae</taxon>
        <taxon>Streptophyta</taxon>
        <taxon>Embryophyta</taxon>
        <taxon>Tracheophyta</taxon>
        <taxon>Spermatophyta</taxon>
        <taxon>Magnoliopsida</taxon>
        <taxon>eudicotyledons</taxon>
        <taxon>Gunneridae</taxon>
        <taxon>Pentapetalae</taxon>
        <taxon>rosids</taxon>
        <taxon>fabids</taxon>
        <taxon>Fabales</taxon>
        <taxon>Fabaceae</taxon>
        <taxon>Papilionoideae</taxon>
        <taxon>50 kb inversion clade</taxon>
        <taxon>genistoids sensu lato</taxon>
        <taxon>core genistoids</taxon>
        <taxon>Genisteae</taxon>
        <taxon>Lupinus</taxon>
    </lineage>
</organism>
<dbReference type="Pfam" id="PF07859">
    <property type="entry name" value="Abhydrolase_3"/>
    <property type="match status" value="1"/>
</dbReference>
<dbReference type="GO" id="GO:0009860">
    <property type="term" value="P:pollen tube growth"/>
    <property type="evidence" value="ECO:0007669"/>
    <property type="project" value="TreeGrafter"/>
</dbReference>
<evidence type="ECO:0000259" key="2">
    <source>
        <dbReference type="Pfam" id="PF07859"/>
    </source>
</evidence>
<dbReference type="EMBL" id="CM007367">
    <property type="protein sequence ID" value="OIW07902.1"/>
    <property type="molecule type" value="Genomic_DNA"/>
</dbReference>
<evidence type="ECO:0000313" key="4">
    <source>
        <dbReference type="EMBL" id="OIW07904.1"/>
    </source>
</evidence>
<dbReference type="SUPFAM" id="SSF53474">
    <property type="entry name" value="alpha/beta-Hydrolases"/>
    <property type="match status" value="1"/>
</dbReference>
<dbReference type="PANTHER" id="PTHR23024:SF653">
    <property type="entry name" value="CARBOXYLESTERASE"/>
    <property type="match status" value="1"/>
</dbReference>
<name>A0A394CAQ5_LUPAN</name>
<dbReference type="EMBL" id="CM007367">
    <property type="protein sequence ID" value="OIW07904.1"/>
    <property type="molecule type" value="Genomic_DNA"/>
</dbReference>
<sequence>MNTQPLTQPTPKPHLPWKTRLTIAFISALGYACRRSDGTVNRRLFNFFDRKHPPNIKPVDGVYSSDVAVDLTRDLWFRFFVPFSSSDADDAKIPVVVFFHGGGFSFSSPDSVAFDAVCRLFCRSFHAVIVSVNYRLSPEYRYPCQYDDGFDVVKFLDGNGAVLPKIADLSKCFLAGDSSGGNLAHHVAVRVSQQKLQVIKIIGLVSIQTFFGGEERTESEIRLKDVPLINLEITDWEWKAFLPTGSDRDHEAANVSGPNAIDISSLDYPSTVVFTGGFDPLQDWQKRYYEWLRKSGKDAQLIEYPSMIHGFYLFPELPQSTHLIYEIKDFISKQVSNVS</sequence>
<dbReference type="Proteomes" id="UP000188354">
    <property type="component" value="Chromosome LG07"/>
</dbReference>